<feature type="region of interest" description="Disordered" evidence="1">
    <location>
        <begin position="56"/>
        <end position="76"/>
    </location>
</feature>
<gene>
    <name evidence="2" type="ORF">AB852_25980</name>
</gene>
<dbReference type="Proteomes" id="UP000186455">
    <property type="component" value="Unassembled WGS sequence"/>
</dbReference>
<dbReference type="RefSeq" id="WP_073792687.1">
    <property type="nucleotide sequence ID" value="NZ_LFBV01000007.1"/>
</dbReference>
<dbReference type="AlphaFoldDB" id="A0A1Q4V3E5"/>
<sequence length="124" mass="12993">MVLAEDVGGEPDDGAGDALGSVRARLFPGAQGAEEDASEGIEGEGVRARRVDVRVGQGGDVHQERGHPRFGSGEGGGGFEVAGLHLQQLRATALRQALDAHYWQLRLFGLAELQVGIRSVSLHG</sequence>
<dbReference type="EMBL" id="LFBV01000007">
    <property type="protein sequence ID" value="OKH92356.1"/>
    <property type="molecule type" value="Genomic_DNA"/>
</dbReference>
<protein>
    <submittedName>
        <fullName evidence="2">Uncharacterized protein</fullName>
    </submittedName>
</protein>
<evidence type="ECO:0000313" key="3">
    <source>
        <dbReference type="Proteomes" id="UP000186455"/>
    </source>
</evidence>
<proteinExistence type="predicted"/>
<comment type="caution">
    <text evidence="2">The sequence shown here is derived from an EMBL/GenBank/DDBJ whole genome shotgun (WGS) entry which is preliminary data.</text>
</comment>
<name>A0A1Q4V3E5_9ACTN</name>
<organism evidence="2 3">
    <name type="scientific">Streptomyces uncialis</name>
    <dbReference type="NCBI Taxonomy" id="1048205"/>
    <lineage>
        <taxon>Bacteria</taxon>
        <taxon>Bacillati</taxon>
        <taxon>Actinomycetota</taxon>
        <taxon>Actinomycetes</taxon>
        <taxon>Kitasatosporales</taxon>
        <taxon>Streptomycetaceae</taxon>
        <taxon>Streptomyces</taxon>
    </lineage>
</organism>
<keyword evidence="3" id="KW-1185">Reference proteome</keyword>
<reference evidence="2 3" key="1">
    <citation type="submission" date="2015-06" db="EMBL/GenBank/DDBJ databases">
        <title>Cloning and characterization of the uncialamcin biosynthetic gene cluster.</title>
        <authorList>
            <person name="Yan X."/>
            <person name="Huang T."/>
            <person name="Ge H."/>
            <person name="Shen B."/>
        </authorList>
    </citation>
    <scope>NUCLEOTIDE SEQUENCE [LARGE SCALE GENOMIC DNA]</scope>
    <source>
        <strain evidence="2 3">DCA2648</strain>
    </source>
</reference>
<evidence type="ECO:0000313" key="2">
    <source>
        <dbReference type="EMBL" id="OKH92356.1"/>
    </source>
</evidence>
<accession>A0A1Q4V3E5</accession>
<evidence type="ECO:0000256" key="1">
    <source>
        <dbReference type="SAM" id="MobiDB-lite"/>
    </source>
</evidence>